<organism evidence="2 3">
    <name type="scientific">Weissella viridescens</name>
    <name type="common">Lactobacillus viridescens</name>
    <dbReference type="NCBI Taxonomy" id="1629"/>
    <lineage>
        <taxon>Bacteria</taxon>
        <taxon>Bacillati</taxon>
        <taxon>Bacillota</taxon>
        <taxon>Bacilli</taxon>
        <taxon>Lactobacillales</taxon>
        <taxon>Lactobacillaceae</taxon>
        <taxon>Weissella</taxon>
    </lineage>
</organism>
<keyword evidence="1" id="KW-0812">Transmembrane</keyword>
<dbReference type="OrthoDB" id="4624at2"/>
<feature type="transmembrane region" description="Helical" evidence="1">
    <location>
        <begin position="16"/>
        <end position="34"/>
    </location>
</feature>
<dbReference type="AlphaFoldDB" id="A0A0R2HBU6"/>
<comment type="caution">
    <text evidence="2">The sequence shown here is derived from an EMBL/GenBank/DDBJ whole genome shotgun (WGS) entry which is preliminary data.</text>
</comment>
<dbReference type="InterPro" id="IPR024529">
    <property type="entry name" value="ECF_trnsprt_substrate-spec"/>
</dbReference>
<name>A0A0R2HBU6_WEIVI</name>
<evidence type="ECO:0008006" key="4">
    <source>
        <dbReference type="Google" id="ProtNLM"/>
    </source>
</evidence>
<keyword evidence="1" id="KW-1133">Transmembrane helix</keyword>
<dbReference type="Proteomes" id="UP000051992">
    <property type="component" value="Unassembled WGS sequence"/>
</dbReference>
<evidence type="ECO:0000313" key="3">
    <source>
        <dbReference type="Proteomes" id="UP000051992"/>
    </source>
</evidence>
<feature type="transmembrane region" description="Helical" evidence="1">
    <location>
        <begin position="81"/>
        <end position="99"/>
    </location>
</feature>
<dbReference type="GeneID" id="86899581"/>
<reference evidence="2 3" key="1">
    <citation type="journal article" date="2015" name="Genome Announc.">
        <title>Expanding the biotechnology potential of lactobacilli through comparative genomics of 213 strains and associated genera.</title>
        <authorList>
            <person name="Sun Z."/>
            <person name="Harris H.M."/>
            <person name="McCann A."/>
            <person name="Guo C."/>
            <person name="Argimon S."/>
            <person name="Zhang W."/>
            <person name="Yang X."/>
            <person name="Jeffery I.B."/>
            <person name="Cooney J.C."/>
            <person name="Kagawa T.F."/>
            <person name="Liu W."/>
            <person name="Song Y."/>
            <person name="Salvetti E."/>
            <person name="Wrobel A."/>
            <person name="Rasinkangas P."/>
            <person name="Parkhill J."/>
            <person name="Rea M.C."/>
            <person name="O'Sullivan O."/>
            <person name="Ritari J."/>
            <person name="Douillard F.P."/>
            <person name="Paul Ross R."/>
            <person name="Yang R."/>
            <person name="Briner A.E."/>
            <person name="Felis G.E."/>
            <person name="de Vos W.M."/>
            <person name="Barrangou R."/>
            <person name="Klaenhammer T.R."/>
            <person name="Caufield P.W."/>
            <person name="Cui Y."/>
            <person name="Zhang H."/>
            <person name="O'Toole P.W."/>
        </authorList>
    </citation>
    <scope>NUCLEOTIDE SEQUENCE [LARGE SCALE GENOMIC DNA]</scope>
    <source>
        <strain evidence="2 3">DSM 20410</strain>
    </source>
</reference>
<accession>A0A0R2HBU6</accession>
<feature type="transmembrane region" description="Helical" evidence="1">
    <location>
        <begin position="152"/>
        <end position="170"/>
    </location>
</feature>
<dbReference type="NCBIfam" id="TIGR04518">
    <property type="entry name" value="ECF_S_folT_fam"/>
    <property type="match status" value="1"/>
</dbReference>
<gene>
    <name evidence="2" type="ORF">IV50_GL000450</name>
</gene>
<sequence>MKTLKNYFPRLDTKQVALLGLLAALLLILSRFTFGPDWLKFGFSFIASGLIAKWYGPIWGAFVAFICDFIGATILTSGQPYFPGFALSAIVGALIYGFSFYNRDHLSWTRVIVTTAIVLVVVNLCLNTIWVITLQNAWHNSGMLKTMVSTRALKQLVFWPIQSILLYVILNNKQLDRLRADIFAR</sequence>
<dbReference type="EMBL" id="JQBM01000001">
    <property type="protein sequence ID" value="KRN47178.1"/>
    <property type="molecule type" value="Genomic_DNA"/>
</dbReference>
<evidence type="ECO:0000313" key="2">
    <source>
        <dbReference type="EMBL" id="KRN47178.1"/>
    </source>
</evidence>
<dbReference type="GO" id="GO:0022857">
    <property type="term" value="F:transmembrane transporter activity"/>
    <property type="evidence" value="ECO:0007669"/>
    <property type="project" value="InterPro"/>
</dbReference>
<dbReference type="RefSeq" id="WP_057744411.1">
    <property type="nucleotide sequence ID" value="NZ_BJLU01000003.1"/>
</dbReference>
<keyword evidence="3" id="KW-1185">Reference proteome</keyword>
<feature type="transmembrane region" description="Helical" evidence="1">
    <location>
        <begin position="111"/>
        <end position="132"/>
    </location>
</feature>
<dbReference type="InterPro" id="IPR030949">
    <property type="entry name" value="ECF_S_folate_fam"/>
</dbReference>
<evidence type="ECO:0000256" key="1">
    <source>
        <dbReference type="SAM" id="Phobius"/>
    </source>
</evidence>
<proteinExistence type="predicted"/>
<protein>
    <recommendedName>
        <fullName evidence="4">Folate family ECF transporter S component</fullName>
    </recommendedName>
</protein>
<dbReference type="Pfam" id="PF12822">
    <property type="entry name" value="ECF_trnsprt"/>
    <property type="match status" value="1"/>
</dbReference>
<dbReference type="PATRIC" id="fig|1629.5.peg.454"/>
<dbReference type="Gene3D" id="1.10.1760.20">
    <property type="match status" value="1"/>
</dbReference>
<keyword evidence="1" id="KW-0472">Membrane</keyword>